<evidence type="ECO:0000313" key="7">
    <source>
        <dbReference type="Proteomes" id="UP000599074"/>
    </source>
</evidence>
<comment type="caution">
    <text evidence="6">The sequence shown here is derived from an EMBL/GenBank/DDBJ whole genome shotgun (WGS) entry which is preliminary data.</text>
</comment>
<gene>
    <name evidence="6" type="primary">fliS</name>
    <name evidence="6" type="ORF">Pme01_57710</name>
</gene>
<keyword evidence="6" id="KW-0969">Cilium</keyword>
<keyword evidence="3" id="KW-0963">Cytoplasm</keyword>
<organism evidence="6 7">
    <name type="scientific">Planosporangium mesophilum</name>
    <dbReference type="NCBI Taxonomy" id="689768"/>
    <lineage>
        <taxon>Bacteria</taxon>
        <taxon>Bacillati</taxon>
        <taxon>Actinomycetota</taxon>
        <taxon>Actinomycetes</taxon>
        <taxon>Micromonosporales</taxon>
        <taxon>Micromonosporaceae</taxon>
        <taxon>Planosporangium</taxon>
    </lineage>
</organism>
<evidence type="ECO:0000256" key="5">
    <source>
        <dbReference type="ARBA" id="ARBA00023186"/>
    </source>
</evidence>
<evidence type="ECO:0000256" key="3">
    <source>
        <dbReference type="ARBA" id="ARBA00022490"/>
    </source>
</evidence>
<evidence type="ECO:0000313" key="6">
    <source>
        <dbReference type="EMBL" id="GII26174.1"/>
    </source>
</evidence>
<dbReference type="EMBL" id="BOON01000068">
    <property type="protein sequence ID" value="GII26174.1"/>
    <property type="molecule type" value="Genomic_DNA"/>
</dbReference>
<dbReference type="GO" id="GO:0005829">
    <property type="term" value="C:cytosol"/>
    <property type="evidence" value="ECO:0007669"/>
    <property type="project" value="UniProtKB-SubCell"/>
</dbReference>
<dbReference type="RefSeq" id="WP_168117960.1">
    <property type="nucleotide sequence ID" value="NZ_BOON01000068.1"/>
</dbReference>
<evidence type="ECO:0000256" key="4">
    <source>
        <dbReference type="ARBA" id="ARBA00022795"/>
    </source>
</evidence>
<dbReference type="Gene3D" id="1.20.120.340">
    <property type="entry name" value="Flagellar protein FliS"/>
    <property type="match status" value="1"/>
</dbReference>
<keyword evidence="5" id="KW-0143">Chaperone</keyword>
<comment type="subcellular location">
    <subcellularLocation>
        <location evidence="1">Cytoplasm</location>
        <location evidence="1">Cytosol</location>
    </subcellularLocation>
</comment>
<evidence type="ECO:0000256" key="1">
    <source>
        <dbReference type="ARBA" id="ARBA00004514"/>
    </source>
</evidence>
<comment type="similarity">
    <text evidence="2">Belongs to the FliS family.</text>
</comment>
<reference evidence="6" key="1">
    <citation type="submission" date="2021-01" db="EMBL/GenBank/DDBJ databases">
        <title>Whole genome shotgun sequence of Planosporangium mesophilum NBRC 109066.</title>
        <authorList>
            <person name="Komaki H."/>
            <person name="Tamura T."/>
        </authorList>
    </citation>
    <scope>NUCLEOTIDE SEQUENCE</scope>
    <source>
        <strain evidence="6">NBRC 109066</strain>
    </source>
</reference>
<keyword evidence="4" id="KW-1005">Bacterial flagellum biogenesis</keyword>
<keyword evidence="6" id="KW-0966">Cell projection</keyword>
<dbReference type="InterPro" id="IPR036584">
    <property type="entry name" value="FliS_sf"/>
</dbReference>
<dbReference type="AlphaFoldDB" id="A0A8J3TKA7"/>
<keyword evidence="7" id="KW-1185">Reference proteome</keyword>
<proteinExistence type="inferred from homology"/>
<dbReference type="Proteomes" id="UP000599074">
    <property type="component" value="Unassembled WGS sequence"/>
</dbReference>
<dbReference type="CDD" id="cd16098">
    <property type="entry name" value="FliS"/>
    <property type="match status" value="1"/>
</dbReference>
<dbReference type="InterPro" id="IPR003713">
    <property type="entry name" value="FliS"/>
</dbReference>
<dbReference type="GO" id="GO:0071973">
    <property type="term" value="P:bacterial-type flagellum-dependent cell motility"/>
    <property type="evidence" value="ECO:0007669"/>
    <property type="project" value="TreeGrafter"/>
</dbReference>
<sequence length="142" mass="14989">MTNPALRARYLAQSVATASPGQLLVMLYDRLVVDLTQAEEALRAGDRETGSARLMHAQDIVAELRGTLDLSVWDGAAGLSQIYGFLLTQLIKANVRGDADMAASCRQVVEPLRDAWREALQLTQAAGAAAASAAGVAPVRVG</sequence>
<keyword evidence="6" id="KW-0282">Flagellum</keyword>
<dbReference type="NCBIfam" id="TIGR00208">
    <property type="entry name" value="fliS"/>
    <property type="match status" value="1"/>
</dbReference>
<dbReference type="Pfam" id="PF02561">
    <property type="entry name" value="FliS"/>
    <property type="match status" value="1"/>
</dbReference>
<protein>
    <submittedName>
        <fullName evidence="6">Flagellar protein FliS</fullName>
    </submittedName>
</protein>
<name>A0A8J3TKA7_9ACTN</name>
<evidence type="ECO:0000256" key="2">
    <source>
        <dbReference type="ARBA" id="ARBA00008787"/>
    </source>
</evidence>
<dbReference type="GO" id="GO:0044780">
    <property type="term" value="P:bacterial-type flagellum assembly"/>
    <property type="evidence" value="ECO:0007669"/>
    <property type="project" value="InterPro"/>
</dbReference>
<dbReference type="PANTHER" id="PTHR34773">
    <property type="entry name" value="FLAGELLAR SECRETION CHAPERONE FLIS"/>
    <property type="match status" value="1"/>
</dbReference>
<dbReference type="SUPFAM" id="SSF101116">
    <property type="entry name" value="Flagellar export chaperone FliS"/>
    <property type="match status" value="1"/>
</dbReference>
<accession>A0A8J3TKA7</accession>
<dbReference type="PANTHER" id="PTHR34773:SF1">
    <property type="entry name" value="FLAGELLAR SECRETION CHAPERONE FLIS"/>
    <property type="match status" value="1"/>
</dbReference>